<dbReference type="Pfam" id="PF00567">
    <property type="entry name" value="TUDOR"/>
    <property type="match status" value="6"/>
</dbReference>
<dbReference type="EMBL" id="CM015729">
    <property type="protein sequence ID" value="KAF3702602.1"/>
    <property type="molecule type" value="Genomic_DNA"/>
</dbReference>
<organism evidence="3 4">
    <name type="scientific">Channa argus</name>
    <name type="common">Northern snakehead</name>
    <name type="synonym">Ophicephalus argus</name>
    <dbReference type="NCBI Taxonomy" id="215402"/>
    <lineage>
        <taxon>Eukaryota</taxon>
        <taxon>Metazoa</taxon>
        <taxon>Chordata</taxon>
        <taxon>Craniata</taxon>
        <taxon>Vertebrata</taxon>
        <taxon>Euteleostomi</taxon>
        <taxon>Actinopterygii</taxon>
        <taxon>Neopterygii</taxon>
        <taxon>Teleostei</taxon>
        <taxon>Neoteleostei</taxon>
        <taxon>Acanthomorphata</taxon>
        <taxon>Anabantaria</taxon>
        <taxon>Anabantiformes</taxon>
        <taxon>Channoidei</taxon>
        <taxon>Channidae</taxon>
        <taxon>Channa</taxon>
    </lineage>
</organism>
<feature type="region of interest" description="Disordered" evidence="1">
    <location>
        <begin position="1712"/>
        <end position="1731"/>
    </location>
</feature>
<feature type="domain" description="Tudor" evidence="2">
    <location>
        <begin position="288"/>
        <end position="347"/>
    </location>
</feature>
<reference evidence="3 4" key="1">
    <citation type="submission" date="2019-02" db="EMBL/GenBank/DDBJ databases">
        <title>Opniocepnalus argus genome.</title>
        <authorList>
            <person name="Zhou C."/>
            <person name="Xiao S."/>
        </authorList>
    </citation>
    <scope>NUCLEOTIDE SEQUENCE [LARGE SCALE GENOMIC DNA]</scope>
    <source>
        <strain evidence="3">OARG1902GOOAL</strain>
        <tissue evidence="3">Muscle</tissue>
    </source>
</reference>
<dbReference type="Proteomes" id="UP000503349">
    <property type="component" value="Chromosome 18"/>
</dbReference>
<protein>
    <submittedName>
        <fullName evidence="3">Tudor domain-containing protein 6</fullName>
    </submittedName>
</protein>
<feature type="region of interest" description="Disordered" evidence="1">
    <location>
        <begin position="1158"/>
        <end position="1181"/>
    </location>
</feature>
<name>A0A6G1QJ74_CHAAH</name>
<feature type="compositionally biased region" description="Basic and acidic residues" evidence="1">
    <location>
        <begin position="1166"/>
        <end position="1179"/>
    </location>
</feature>
<dbReference type="SMART" id="SM00333">
    <property type="entry name" value="TUDOR"/>
    <property type="match status" value="7"/>
</dbReference>
<feature type="domain" description="Tudor" evidence="2">
    <location>
        <begin position="1320"/>
        <end position="1379"/>
    </location>
</feature>
<dbReference type="Gene3D" id="2.40.50.90">
    <property type="match status" value="6"/>
</dbReference>
<evidence type="ECO:0000259" key="2">
    <source>
        <dbReference type="PROSITE" id="PS50304"/>
    </source>
</evidence>
<sequence>MSSIPGLPTRGANVTILITRVHLHPLCTFVEFWGKFSQDRAAEYEYLARDIQSPGYTFQEFEGNLCDQCLVNINGTWYRSRIVSRNGSKYSLYLSDKGITFSTTASKLAWGKKEHFYLPPEVEFCVLANVLPISPENRWSPVALEFLKSLCGKSVNAHVQDVLVPHRMFLLHVPCISKQMYEMGFAKKLSPDRFMEFVLLSLQSRCGAEVSPEAQLISMGAVERLHKQELFMYPELPGGIVETVIVTEVTNPQQIFCQLKVFSQELRKLSDQLTQCYEGTMTSCIVGPEMIGFPCAARGSDGRWHRSVLQQVFPTNKVVEVLNVDYGRKQFVQEKNVRPLAVEFFRMPVVTYTCCLHGITGKGVGWTTSQLEYLRNLLLCKTVIAKFEYQSISEGLHYVTLFGDDNININNLFSSKERGLLACEKTIEDYAICIPTYSPQDPAQQERNQRNMLTLGKTVEEKEGKEVAEMIPAEELRLNSSHVATVQHVLSPSEFWIQTQNYANELNELMGSIFHLYKNSVTKDVVRNPTVGLYCAVKAEDDDFYRAVVSEVGETQIKMFFVDYGNTEVVDKVNIRTLPDKFKKLPRLALKCALAGVRPKDGRWSQSASEFFIKSVTDKVLDVQVTAKHDDCYVVHLTDNKAQGERDLCALLCNSNLAERAETQSESKGKMIMQRAILPPTRHPDNRLLSIYKNSVMPLEAQNTVSSVKSERITPAFKEHMFPIGSVLDVNVSYIKSPNEFWCQLVQNAGHLKLLMHDMQAHYAGSEFQPLVEMACVARHPNNRMWYRALVIHKHETPHVDVLFVDYGQTETVSLFDLRRICPEFLTLQGQAFQCSLLNPVEPTSAVNEWNDEARARFHHFVESAASNLVILKCTIYAVMYSEQKIVFNIVDLETPFESVCTSMVNLMKSAPVKKACAPSFHLDTYYYSTHNIKTGTEEQVTVTCVNSVNQFYCQLERNADVIKDVRIQVGNLCHQLENLKLPTVFGTLCFAKYTDGQWYRGQIKATKPAILVNFVDYGDTMEVDKSDLLPVPKEASNIMSVPVQSVLCSLSDMPTNVPIELNKWFETNATDCKFRALIVAREPDGKLVVELYYGNTQINSKINKMFQVKMHTEGPTVYHGQKALEFSEKKPTLKPSKAAAQQTTEMEDFTQTVKKSCFSPQKPGYEMRDEPKSADKNPKCAQMVSCQKFKAAPLELYRPPHQRQPCGRTPINMGVGSELASSNSEQRKENSPTDTKQLNKSKSPGTESEKYSGLEKLPKLSDLPSKSITSGTEADIYVSHCNSPLSFYIQLVRDEDAIFSMTEKLNDPKSTRKTNDIKDLNSGDLVQAEFADDSSWYRAVVREIHVNMMALVEFIDFGNTAVMPVSKLSRLHKSFLELPVYAIHCILSSAVNLRKDEVSEPELVSAFKEDIGGNGENVLKCRFIRQSGSVWEVCLENSGLDVVCKVPTRFSTSGSRNSSETDEQGEEKPAQTSDTRDVPENSEEVPLKSCPLYFQHKGFLERQQLEVYIATINDDHTIWCQYADSEELDKITLMVSESVADHKCIKPESLSSGSPCIALFSDDRLWYRAEVINKDVDDLCVLFVDYGNVSKVGIGDVRVIPPDLVKTPPQAFSCELEGFDNSCGSWDSGALDELSALTADKLLLLTVTRVERNEEKIRCFVQMECDGQVINKVMKTWWKSLKMETKPDDEGPTPSNGPQCDSTVNEAALLEDPESLNTDNPVAYSHPQRGHRKELLTDELIEPDSVNEVKLVSSPDSRDDSVDFESFVGSPTEERNHYSLECNTTVGVPTMVIGQSESKDILPCRPDIEESMSFPFDDKDDQDILTLSCEKTTGETDKGSEKEGASVTEANVPDDLISLAYEHLEEAMDESEITTNLVPLAEDAKTQLIARSFDIMIYSDAPSEQEIEAGDDFPQELVPCCTAYVKEDSKREEILAHRDKTRLETQIEAGTEENEQLQQTSPKQKEVFDDDMLTGETSSHEDSIGAWLSAITHLSLIISDGSNDDLPVEQKPED</sequence>
<dbReference type="InterPro" id="IPR050621">
    <property type="entry name" value="Tudor_domain_containing"/>
</dbReference>
<proteinExistence type="predicted"/>
<keyword evidence="4" id="KW-1185">Reference proteome</keyword>
<evidence type="ECO:0000313" key="4">
    <source>
        <dbReference type="Proteomes" id="UP000503349"/>
    </source>
</evidence>
<feature type="region of interest" description="Disordered" evidence="1">
    <location>
        <begin position="1948"/>
        <end position="1967"/>
    </location>
</feature>
<dbReference type="PANTHER" id="PTHR22948:SF15">
    <property type="entry name" value="TUDOR DOMAIN-CONTAINING PROTEIN 6"/>
    <property type="match status" value="1"/>
</dbReference>
<gene>
    <name evidence="3" type="ORF">EXN66_Car018290</name>
</gene>
<dbReference type="SUPFAM" id="SSF63748">
    <property type="entry name" value="Tudor/PWWP/MBT"/>
    <property type="match status" value="7"/>
</dbReference>
<feature type="compositionally biased region" description="Polar residues" evidence="1">
    <location>
        <begin position="1233"/>
        <end position="1247"/>
    </location>
</feature>
<feature type="compositionally biased region" description="Basic and acidic residues" evidence="1">
    <location>
        <begin position="1248"/>
        <end position="1258"/>
    </location>
</feature>
<dbReference type="Gene3D" id="2.30.30.140">
    <property type="match status" value="6"/>
</dbReference>
<feature type="domain" description="Tudor" evidence="2">
    <location>
        <begin position="528"/>
        <end position="585"/>
    </location>
</feature>
<feature type="region of interest" description="Disordered" evidence="1">
    <location>
        <begin position="1198"/>
        <end position="1258"/>
    </location>
</feature>
<dbReference type="FunFam" id="2.30.30.140:FF:000018">
    <property type="entry name" value="Serine/threonine-protein kinase 31"/>
    <property type="match status" value="1"/>
</dbReference>
<reference evidence="4" key="2">
    <citation type="submission" date="2019-02" db="EMBL/GenBank/DDBJ databases">
        <title>Opniocepnalus argus Var Kimnra genome.</title>
        <authorList>
            <person name="Zhou C."/>
            <person name="Xiao S."/>
        </authorList>
    </citation>
    <scope>NUCLEOTIDE SEQUENCE [LARGE SCALE GENOMIC DNA]</scope>
</reference>
<dbReference type="PROSITE" id="PS50304">
    <property type="entry name" value="TUDOR"/>
    <property type="match status" value="6"/>
</dbReference>
<feature type="domain" description="Tudor" evidence="2">
    <location>
        <begin position="769"/>
        <end position="828"/>
    </location>
</feature>
<feature type="domain" description="Tudor" evidence="2">
    <location>
        <begin position="983"/>
        <end position="1039"/>
    </location>
</feature>
<feature type="compositionally biased region" description="Basic and acidic residues" evidence="1">
    <location>
        <begin position="1467"/>
        <end position="1480"/>
    </location>
</feature>
<evidence type="ECO:0000256" key="1">
    <source>
        <dbReference type="SAM" id="MobiDB-lite"/>
    </source>
</evidence>
<accession>A0A6G1QJ74</accession>
<dbReference type="InterPro" id="IPR002999">
    <property type="entry name" value="Tudor"/>
</dbReference>
<evidence type="ECO:0000313" key="3">
    <source>
        <dbReference type="EMBL" id="KAF3702602.1"/>
    </source>
</evidence>
<feature type="domain" description="Tudor" evidence="2">
    <location>
        <begin position="1550"/>
        <end position="1608"/>
    </location>
</feature>
<dbReference type="InterPro" id="IPR035437">
    <property type="entry name" value="SNase_OB-fold_sf"/>
</dbReference>
<feature type="region of interest" description="Disordered" evidence="1">
    <location>
        <begin position="1451"/>
        <end position="1485"/>
    </location>
</feature>
<dbReference type="PANTHER" id="PTHR22948">
    <property type="entry name" value="TUDOR DOMAIN CONTAINING PROTEIN"/>
    <property type="match status" value="1"/>
</dbReference>